<protein>
    <submittedName>
        <fullName evidence="2">Uncharacterized protein</fullName>
    </submittedName>
</protein>
<sequence>MGGKTTLGRLLAGAVGIPVLTVLTSFMINDPNAAWSVTDALIMAVGASLTTAWVAALGGYLFLRSRTAPARRTVLAWAGVGCAMLLLGFGSTALYAWEEVAAGQALPIINLFILLIPLGIIAVAVAFSRS</sequence>
<evidence type="ECO:0000313" key="2">
    <source>
        <dbReference type="EMBL" id="TYR20464.1"/>
    </source>
</evidence>
<proteinExistence type="predicted"/>
<organism evidence="2 3">
    <name type="scientific">Corynebacterium urealyticum</name>
    <dbReference type="NCBI Taxonomy" id="43771"/>
    <lineage>
        <taxon>Bacteria</taxon>
        <taxon>Bacillati</taxon>
        <taxon>Actinomycetota</taxon>
        <taxon>Actinomycetes</taxon>
        <taxon>Mycobacteriales</taxon>
        <taxon>Corynebacteriaceae</taxon>
        <taxon>Corynebacterium</taxon>
    </lineage>
</organism>
<keyword evidence="1" id="KW-0812">Transmembrane</keyword>
<name>A0A5D4FX45_9CORY</name>
<dbReference type="EMBL" id="VSZI01000001">
    <property type="protein sequence ID" value="TYR20464.1"/>
    <property type="molecule type" value="Genomic_DNA"/>
</dbReference>
<accession>A0A5D4FX45</accession>
<reference evidence="2 3" key="1">
    <citation type="submission" date="2019-08" db="EMBL/GenBank/DDBJ databases">
        <title>Draft genome of C. urealyticum strain VH4248.</title>
        <authorList>
            <person name="Navas J."/>
        </authorList>
    </citation>
    <scope>NUCLEOTIDE SEQUENCE [LARGE SCALE GENOMIC DNA]</scope>
    <source>
        <strain evidence="2 3">VH4248</strain>
    </source>
</reference>
<dbReference type="Proteomes" id="UP000324726">
    <property type="component" value="Unassembled WGS sequence"/>
</dbReference>
<feature type="transmembrane region" description="Helical" evidence="1">
    <location>
        <begin position="75"/>
        <end position="96"/>
    </location>
</feature>
<dbReference type="AlphaFoldDB" id="A0A5D4FX45"/>
<comment type="caution">
    <text evidence="2">The sequence shown here is derived from an EMBL/GenBank/DDBJ whole genome shotgun (WGS) entry which is preliminary data.</text>
</comment>
<evidence type="ECO:0000313" key="3">
    <source>
        <dbReference type="Proteomes" id="UP000324726"/>
    </source>
</evidence>
<evidence type="ECO:0000256" key="1">
    <source>
        <dbReference type="SAM" id="Phobius"/>
    </source>
</evidence>
<keyword evidence="1" id="KW-1133">Transmembrane helix</keyword>
<feature type="transmembrane region" description="Helical" evidence="1">
    <location>
        <begin position="7"/>
        <end position="28"/>
    </location>
</feature>
<keyword evidence="1" id="KW-0472">Membrane</keyword>
<feature type="transmembrane region" description="Helical" evidence="1">
    <location>
        <begin position="40"/>
        <end position="63"/>
    </location>
</feature>
<gene>
    <name evidence="2" type="ORF">FYJ87_05835</name>
</gene>
<feature type="transmembrane region" description="Helical" evidence="1">
    <location>
        <begin position="108"/>
        <end position="127"/>
    </location>
</feature>